<evidence type="ECO:0000256" key="1">
    <source>
        <dbReference type="SAM" id="MobiDB-lite"/>
    </source>
</evidence>
<comment type="caution">
    <text evidence="2">The sequence shown here is derived from an EMBL/GenBank/DDBJ whole genome shotgun (WGS) entry which is preliminary data.</text>
</comment>
<accession>A0A3P1T827</accession>
<dbReference type="Proteomes" id="UP000280819">
    <property type="component" value="Unassembled WGS sequence"/>
</dbReference>
<reference evidence="2 3" key="1">
    <citation type="submission" date="2018-11" db="EMBL/GenBank/DDBJ databases">
        <title>Genomes From Bacteria Associated with the Canine Oral Cavity: a Test Case for Automated Genome-Based Taxonomic Assignment.</title>
        <authorList>
            <person name="Coil D.A."/>
            <person name="Jospin G."/>
            <person name="Darling A.E."/>
            <person name="Wallis C."/>
            <person name="Davis I.J."/>
            <person name="Harris S."/>
            <person name="Eisen J.A."/>
            <person name="Holcombe L.J."/>
            <person name="O'Flynn C."/>
        </authorList>
    </citation>
    <scope>NUCLEOTIDE SEQUENCE [LARGE SCALE GENOMIC DNA]</scope>
    <source>
        <strain evidence="2 3">OH887_COT-365</strain>
    </source>
</reference>
<dbReference type="EMBL" id="RQZG01000006">
    <property type="protein sequence ID" value="RRD05500.1"/>
    <property type="molecule type" value="Genomic_DNA"/>
</dbReference>
<feature type="region of interest" description="Disordered" evidence="1">
    <location>
        <begin position="42"/>
        <end position="77"/>
    </location>
</feature>
<protein>
    <submittedName>
        <fullName evidence="2">Uncharacterized protein</fullName>
    </submittedName>
</protein>
<proteinExistence type="predicted"/>
<dbReference type="AlphaFoldDB" id="A0A3P1T827"/>
<organism evidence="2 3">
    <name type="scientific">Arachnia propionica</name>
    <dbReference type="NCBI Taxonomy" id="1750"/>
    <lineage>
        <taxon>Bacteria</taxon>
        <taxon>Bacillati</taxon>
        <taxon>Actinomycetota</taxon>
        <taxon>Actinomycetes</taxon>
        <taxon>Propionibacteriales</taxon>
        <taxon>Propionibacteriaceae</taxon>
        <taxon>Arachnia</taxon>
    </lineage>
</organism>
<dbReference type="RefSeq" id="WP_124844365.1">
    <property type="nucleotide sequence ID" value="NZ_RQZG01000006.1"/>
</dbReference>
<name>A0A3P1T827_9ACTN</name>
<sequence length="77" mass="8156">MTPFMEFVPGGGGLHLNFVEARALAPVIDIVVTGSIRPHLIARGTEPVGSAETRQAPPTPGRAPRFLSNWHPDGEAS</sequence>
<evidence type="ECO:0000313" key="3">
    <source>
        <dbReference type="Proteomes" id="UP000280819"/>
    </source>
</evidence>
<evidence type="ECO:0000313" key="2">
    <source>
        <dbReference type="EMBL" id="RRD05500.1"/>
    </source>
</evidence>
<dbReference type="OrthoDB" id="4772576at2"/>
<gene>
    <name evidence="2" type="ORF">EII34_07155</name>
</gene>